<dbReference type="EMBL" id="GG662644">
    <property type="protein sequence ID" value="EAR99081.3"/>
    <property type="molecule type" value="Genomic_DNA"/>
</dbReference>
<sequence length="134" mass="15509">MKNYILTIFAITSVALTAYLLVQGYQTPVLQQNSFTTVRLWNQCADQVPMPCSQCPKYEHPVCLDGFVDTNNCLLRDTQECTSFWDFVYNPSNIDNVLPDIMSECVKICEKYSQKEKHLSKWFQQKFNSCAQSQ</sequence>
<keyword evidence="2" id="KW-1185">Reference proteome</keyword>
<dbReference type="InParanoid" id="Q23RG7"/>
<keyword evidence="1" id="KW-0472">Membrane</keyword>
<name>Q23RG7_TETTS</name>
<dbReference type="GeneID" id="7825992"/>
<dbReference type="Proteomes" id="UP000009168">
    <property type="component" value="Unassembled WGS sequence"/>
</dbReference>
<accession>Q23RG7</accession>
<evidence type="ECO:0000313" key="1">
    <source>
        <dbReference type="EMBL" id="EAR99081.3"/>
    </source>
</evidence>
<keyword evidence="1" id="KW-0812">Transmembrane</keyword>
<dbReference type="HOGENOM" id="CLU_1900439_0_0_1"/>
<dbReference type="RefSeq" id="XP_001019326.3">
    <property type="nucleotide sequence ID" value="XM_001019326.4"/>
</dbReference>
<protein>
    <submittedName>
        <fullName evidence="1">Transmembrane protein, putative</fullName>
    </submittedName>
</protein>
<proteinExistence type="predicted"/>
<reference evidence="2" key="1">
    <citation type="journal article" date="2006" name="PLoS Biol.">
        <title>Macronuclear genome sequence of the ciliate Tetrahymena thermophila, a model eukaryote.</title>
        <authorList>
            <person name="Eisen J.A."/>
            <person name="Coyne R.S."/>
            <person name="Wu M."/>
            <person name="Wu D."/>
            <person name="Thiagarajan M."/>
            <person name="Wortman J.R."/>
            <person name="Badger J.H."/>
            <person name="Ren Q."/>
            <person name="Amedeo P."/>
            <person name="Jones K.M."/>
            <person name="Tallon L.J."/>
            <person name="Delcher A.L."/>
            <person name="Salzberg S.L."/>
            <person name="Silva J.C."/>
            <person name="Haas B.J."/>
            <person name="Majoros W.H."/>
            <person name="Farzad M."/>
            <person name="Carlton J.M."/>
            <person name="Smith R.K. Jr."/>
            <person name="Garg J."/>
            <person name="Pearlman R.E."/>
            <person name="Karrer K.M."/>
            <person name="Sun L."/>
            <person name="Manning G."/>
            <person name="Elde N.C."/>
            <person name="Turkewitz A.P."/>
            <person name="Asai D.J."/>
            <person name="Wilkes D.E."/>
            <person name="Wang Y."/>
            <person name="Cai H."/>
            <person name="Collins K."/>
            <person name="Stewart B.A."/>
            <person name="Lee S.R."/>
            <person name="Wilamowska K."/>
            <person name="Weinberg Z."/>
            <person name="Ruzzo W.L."/>
            <person name="Wloga D."/>
            <person name="Gaertig J."/>
            <person name="Frankel J."/>
            <person name="Tsao C.-C."/>
            <person name="Gorovsky M.A."/>
            <person name="Keeling P.J."/>
            <person name="Waller R.F."/>
            <person name="Patron N.J."/>
            <person name="Cherry J.M."/>
            <person name="Stover N.A."/>
            <person name="Krieger C.J."/>
            <person name="del Toro C."/>
            <person name="Ryder H.F."/>
            <person name="Williamson S.C."/>
            <person name="Barbeau R.A."/>
            <person name="Hamilton E.P."/>
            <person name="Orias E."/>
        </authorList>
    </citation>
    <scope>NUCLEOTIDE SEQUENCE [LARGE SCALE GENOMIC DNA]</scope>
    <source>
        <strain evidence="2">SB210</strain>
    </source>
</reference>
<organism evidence="1 2">
    <name type="scientific">Tetrahymena thermophila (strain SB210)</name>
    <dbReference type="NCBI Taxonomy" id="312017"/>
    <lineage>
        <taxon>Eukaryota</taxon>
        <taxon>Sar</taxon>
        <taxon>Alveolata</taxon>
        <taxon>Ciliophora</taxon>
        <taxon>Intramacronucleata</taxon>
        <taxon>Oligohymenophorea</taxon>
        <taxon>Hymenostomatida</taxon>
        <taxon>Tetrahymenina</taxon>
        <taxon>Tetrahymenidae</taxon>
        <taxon>Tetrahymena</taxon>
    </lineage>
</organism>
<dbReference type="AlphaFoldDB" id="Q23RG7"/>
<evidence type="ECO:0000313" key="2">
    <source>
        <dbReference type="Proteomes" id="UP000009168"/>
    </source>
</evidence>
<gene>
    <name evidence="1" type="ORF">TTHERM_00388220</name>
</gene>
<dbReference type="KEGG" id="tet:TTHERM_00388220"/>